<evidence type="ECO:0000313" key="9">
    <source>
        <dbReference type="Proteomes" id="UP001500736"/>
    </source>
</evidence>
<comment type="similarity">
    <text evidence="1 4 6">Belongs to the adenosylhomocysteinase family.</text>
</comment>
<dbReference type="PANTHER" id="PTHR23420:SF0">
    <property type="entry name" value="ADENOSYLHOMOCYSTEINASE"/>
    <property type="match status" value="1"/>
</dbReference>
<comment type="subcellular location">
    <subcellularLocation>
        <location evidence="4">Cytoplasm</location>
    </subcellularLocation>
</comment>
<evidence type="ECO:0000256" key="4">
    <source>
        <dbReference type="HAMAP-Rule" id="MF_00563"/>
    </source>
</evidence>
<dbReference type="RefSeq" id="WP_129759553.1">
    <property type="nucleotide sequence ID" value="NZ_BAAAGF010000001.1"/>
</dbReference>
<feature type="binding site" evidence="4">
    <location>
        <position position="284"/>
    </location>
    <ligand>
        <name>NAD(+)</name>
        <dbReference type="ChEBI" id="CHEBI:57540"/>
    </ligand>
</feature>
<evidence type="ECO:0000256" key="6">
    <source>
        <dbReference type="RuleBase" id="RU004166"/>
    </source>
</evidence>
<dbReference type="Pfam" id="PF00670">
    <property type="entry name" value="AdoHcyase_NAD"/>
    <property type="match status" value="1"/>
</dbReference>
<feature type="binding site" evidence="4">
    <location>
        <position position="162"/>
    </location>
    <ligand>
        <name>substrate</name>
    </ligand>
</feature>
<dbReference type="CDD" id="cd00401">
    <property type="entry name" value="SAHH"/>
    <property type="match status" value="1"/>
</dbReference>
<gene>
    <name evidence="4 8" type="primary">ahcY</name>
    <name evidence="8" type="ORF">GCM10009431_06140</name>
</gene>
<feature type="binding site" evidence="4">
    <location>
        <position position="352"/>
    </location>
    <ligand>
        <name>NAD(+)</name>
        <dbReference type="ChEBI" id="CHEBI:57540"/>
    </ligand>
</feature>
<feature type="binding site" evidence="4">
    <location>
        <begin position="163"/>
        <end position="165"/>
    </location>
    <ligand>
        <name>NAD(+)</name>
        <dbReference type="ChEBI" id="CHEBI:57540"/>
    </ligand>
</feature>
<name>A0ABN1JF95_9FLAO</name>
<dbReference type="InterPro" id="IPR000043">
    <property type="entry name" value="Adenosylhomocysteinase-like"/>
</dbReference>
<dbReference type="EC" id="3.13.2.1" evidence="4"/>
<keyword evidence="3 4" id="KW-0520">NAD</keyword>
<keyword evidence="4 5" id="KW-0378">Hydrolase</keyword>
<comment type="cofactor">
    <cofactor evidence="4 5">
        <name>NAD(+)</name>
        <dbReference type="ChEBI" id="CHEBI:57540"/>
    </cofactor>
    <text evidence="4 5">Binds 1 NAD(+) per subunit.</text>
</comment>
<proteinExistence type="inferred from homology"/>
<dbReference type="SUPFAM" id="SSF52283">
    <property type="entry name" value="Formate/glycerate dehydrogenase catalytic domain-like"/>
    <property type="match status" value="1"/>
</dbReference>
<comment type="catalytic activity">
    <reaction evidence="4 5">
        <text>S-adenosyl-L-homocysteine + H2O = L-homocysteine + adenosine</text>
        <dbReference type="Rhea" id="RHEA:21708"/>
        <dbReference type="ChEBI" id="CHEBI:15377"/>
        <dbReference type="ChEBI" id="CHEBI:16335"/>
        <dbReference type="ChEBI" id="CHEBI:57856"/>
        <dbReference type="ChEBI" id="CHEBI:58199"/>
        <dbReference type="EC" id="3.13.2.1"/>
    </reaction>
</comment>
<feature type="binding site" evidence="4">
    <location>
        <position position="192"/>
    </location>
    <ligand>
        <name>substrate</name>
    </ligand>
</feature>
<accession>A0ABN1JF95</accession>
<comment type="pathway">
    <text evidence="4 5">Amino-acid biosynthesis; L-homocysteine biosynthesis; L-homocysteine from S-adenosyl-L-homocysteine: step 1/1.</text>
</comment>
<feature type="binding site" evidence="4">
    <location>
        <position position="196"/>
    </location>
    <ligand>
        <name>substrate</name>
    </ligand>
</feature>
<evidence type="ECO:0000256" key="3">
    <source>
        <dbReference type="ARBA" id="ARBA00023027"/>
    </source>
</evidence>
<dbReference type="SMART" id="SM00997">
    <property type="entry name" value="AdoHcyase_NAD"/>
    <property type="match status" value="1"/>
</dbReference>
<comment type="function">
    <text evidence="4">May play a key role in the regulation of the intracellular concentration of adenosylhomocysteine.</text>
</comment>
<evidence type="ECO:0000256" key="5">
    <source>
        <dbReference type="RuleBase" id="RU000548"/>
    </source>
</evidence>
<keyword evidence="9" id="KW-1185">Reference proteome</keyword>
<dbReference type="Gene3D" id="3.40.50.720">
    <property type="entry name" value="NAD(P)-binding Rossmann-like Domain"/>
    <property type="match status" value="1"/>
</dbReference>
<dbReference type="InterPro" id="IPR020082">
    <property type="entry name" value="S-Ado-L-homoCys_hydrolase_CS"/>
</dbReference>
<dbReference type="PROSITE" id="PS00738">
    <property type="entry name" value="ADOHCYASE_1"/>
    <property type="match status" value="1"/>
</dbReference>
<dbReference type="PROSITE" id="PS00739">
    <property type="entry name" value="ADOHCYASE_2"/>
    <property type="match status" value="1"/>
</dbReference>
<protein>
    <recommendedName>
        <fullName evidence="4">Adenosylhomocysteinase</fullName>
        <ecNumber evidence="4">3.13.2.1</ecNumber>
    </recommendedName>
    <alternativeName>
        <fullName evidence="4">S-adenosyl-L-homocysteine hydrolase</fullName>
        <shortName evidence="4">AdoHcyase</shortName>
    </alternativeName>
</protein>
<feature type="binding site" evidence="4">
    <location>
        <begin position="226"/>
        <end position="231"/>
    </location>
    <ligand>
        <name>NAD(+)</name>
        <dbReference type="ChEBI" id="CHEBI:57540"/>
    </ligand>
</feature>
<dbReference type="Pfam" id="PF05221">
    <property type="entry name" value="AdoHcyase"/>
    <property type="match status" value="1"/>
</dbReference>
<feature type="binding site" evidence="4">
    <location>
        <position position="137"/>
    </location>
    <ligand>
        <name>substrate</name>
    </ligand>
</feature>
<feature type="binding site" evidence="4">
    <location>
        <position position="249"/>
    </location>
    <ligand>
        <name>NAD(+)</name>
        <dbReference type="ChEBI" id="CHEBI:57540"/>
    </ligand>
</feature>
<evidence type="ECO:0000256" key="2">
    <source>
        <dbReference type="ARBA" id="ARBA00022563"/>
    </source>
</evidence>
<dbReference type="SMART" id="SM00996">
    <property type="entry name" value="AdoHcyase"/>
    <property type="match status" value="1"/>
</dbReference>
<dbReference type="Gene3D" id="3.40.50.1480">
    <property type="entry name" value="Adenosylhomocysteinase-like"/>
    <property type="match status" value="2"/>
</dbReference>
<dbReference type="EMBL" id="BAAAGF010000001">
    <property type="protein sequence ID" value="GAA0738337.1"/>
    <property type="molecule type" value="Genomic_DNA"/>
</dbReference>
<feature type="binding site" evidence="4">
    <location>
        <position position="197"/>
    </location>
    <ligand>
        <name>NAD(+)</name>
        <dbReference type="ChEBI" id="CHEBI:57540"/>
    </ligand>
</feature>
<feature type="binding site" evidence="4">
    <location>
        <begin position="305"/>
        <end position="307"/>
    </location>
    <ligand>
        <name>NAD(+)</name>
        <dbReference type="ChEBI" id="CHEBI:57540"/>
    </ligand>
</feature>
<dbReference type="InterPro" id="IPR015878">
    <property type="entry name" value="Ado_hCys_hydrolase_NAD-bd"/>
</dbReference>
<evidence type="ECO:0000259" key="7">
    <source>
        <dbReference type="SMART" id="SM00997"/>
    </source>
</evidence>
<evidence type="ECO:0000256" key="1">
    <source>
        <dbReference type="ARBA" id="ARBA00007122"/>
    </source>
</evidence>
<dbReference type="InterPro" id="IPR042172">
    <property type="entry name" value="Adenosylhomocyst_ase-like_sf"/>
</dbReference>
<keyword evidence="2 4" id="KW-0554">One-carbon metabolism</keyword>
<dbReference type="PANTHER" id="PTHR23420">
    <property type="entry name" value="ADENOSYLHOMOCYSTEINASE"/>
    <property type="match status" value="1"/>
</dbReference>
<dbReference type="PIRSF" id="PIRSF001109">
    <property type="entry name" value="Ad_hcy_hydrolase"/>
    <property type="match status" value="1"/>
</dbReference>
<dbReference type="SUPFAM" id="SSF51735">
    <property type="entry name" value="NAD(P)-binding Rossmann-fold domains"/>
    <property type="match status" value="1"/>
</dbReference>
<organism evidence="8 9">
    <name type="scientific">Gaetbulibacter jejuensis</name>
    <dbReference type="NCBI Taxonomy" id="584607"/>
    <lineage>
        <taxon>Bacteria</taxon>
        <taxon>Pseudomonadati</taxon>
        <taxon>Bacteroidota</taxon>
        <taxon>Flavobacteriia</taxon>
        <taxon>Flavobacteriales</taxon>
        <taxon>Flavobacteriaceae</taxon>
        <taxon>Gaetbulibacter</taxon>
    </lineage>
</organism>
<dbReference type="InterPro" id="IPR036291">
    <property type="entry name" value="NAD(P)-bd_dom_sf"/>
</dbReference>
<dbReference type="HAMAP" id="MF_00563">
    <property type="entry name" value="AdoHcyase"/>
    <property type="match status" value="1"/>
</dbReference>
<dbReference type="Proteomes" id="UP001500736">
    <property type="component" value="Unassembled WGS sequence"/>
</dbReference>
<dbReference type="NCBIfam" id="NF004005">
    <property type="entry name" value="PRK05476.2-3"/>
    <property type="match status" value="1"/>
</dbReference>
<evidence type="ECO:0000313" key="8">
    <source>
        <dbReference type="EMBL" id="GAA0738337.1"/>
    </source>
</evidence>
<comment type="caution">
    <text evidence="8">The sequence shown here is derived from an EMBL/GenBank/DDBJ whole genome shotgun (WGS) entry which is preliminary data.</text>
</comment>
<keyword evidence="4" id="KW-0963">Cytoplasm</keyword>
<reference evidence="8 9" key="1">
    <citation type="journal article" date="2019" name="Int. J. Syst. Evol. Microbiol.">
        <title>The Global Catalogue of Microorganisms (GCM) 10K type strain sequencing project: providing services to taxonomists for standard genome sequencing and annotation.</title>
        <authorList>
            <consortium name="The Broad Institute Genomics Platform"/>
            <consortium name="The Broad Institute Genome Sequencing Center for Infectious Disease"/>
            <person name="Wu L."/>
            <person name="Ma J."/>
        </authorList>
    </citation>
    <scope>NUCLEOTIDE SEQUENCE [LARGE SCALE GENOMIC DNA]</scope>
    <source>
        <strain evidence="8 9">JCM 15976</strain>
    </source>
</reference>
<sequence length="438" mass="48597">MNTKTVAYVPNKVKDMSLAAWGRKEIELAEAEMPGLMSLREEYKDEQPLKGARIAGCLHMTIQTAVLIETLQALGAEVTWSSCNIFSTQDQAAAAIAETGTAVYAWKNMTEEEFDWCIEQTLFFGEDRKPLNMILDDGGDLTNMVLDKYPELVPGINGLSEETTTGVHRLYERMEKGTLPMPAINVNDSVTKSKFDNKYGCRESAVDAIRRATDVMLAGKRVVVCGYGDVGKGTAASFKGAGSIVTVTEIDPICALQAAMDGFEVKKLETVIGNADVVITTTGNKDIVRGEHFEAMKDKTIVCNIGHFDNEIDMAWLNKNYGNTKDEIKPQVDKYNVNGKDVIILAQGRLVNLGCATGHPSFVMSNSFTNQTLAQIELWNNKDAYENKVYMLPKHLDEKVAKLHLEKIGVELTELKQDQAEYIGVKVEGPYKPEYYRY</sequence>
<feature type="domain" description="S-adenosyl-L-homocysteine hydrolase NAD binding" evidence="7">
    <location>
        <begin position="197"/>
        <end position="358"/>
    </location>
</feature>
<feature type="binding site" evidence="4">
    <location>
        <position position="61"/>
    </location>
    <ligand>
        <name>substrate</name>
    </ligand>
</feature>
<dbReference type="NCBIfam" id="TIGR00936">
    <property type="entry name" value="ahcY"/>
    <property type="match status" value="1"/>
</dbReference>